<feature type="compositionally biased region" description="Basic and acidic residues" evidence="2">
    <location>
        <begin position="377"/>
        <end position="397"/>
    </location>
</feature>
<evidence type="ECO:0000313" key="4">
    <source>
        <dbReference type="Ensembl" id="ENSAOCP00000059781.1"/>
    </source>
</evidence>
<evidence type="ECO:0000313" key="5">
    <source>
        <dbReference type="Proteomes" id="UP001501940"/>
    </source>
</evidence>
<feature type="compositionally biased region" description="Polar residues" evidence="2">
    <location>
        <begin position="14"/>
        <end position="52"/>
    </location>
</feature>
<keyword evidence="5" id="KW-1185">Reference proteome</keyword>
<feature type="compositionally biased region" description="Polar residues" evidence="2">
    <location>
        <begin position="398"/>
        <end position="407"/>
    </location>
</feature>
<dbReference type="GeneTree" id="ENSGT00940000175197"/>
<name>A0AAQ5Z636_AMPOC</name>
<sequence length="407" mass="47278">MSPHKDVKFPPLTPSQKQRLTYDNNLQSDTVQTSEEGREGQSSISVQTSATRKVSKETSPMLCWTGSSYIYAGADRKPQLLVQLEAFLNKELHNISPSEPKFQELKLQVYRNVFGCFIQAFKTYQPLLSAIKKEYDNMLVLQQDQIRDLEPLRSHLRLLTEECDRKIQARWGEEQAEIRVLKSEKQQLQKDIEVMREKEKATQTVVDHLQAELSSQYLQYREERDARKLLIWQLNDLTRVSEKKQHPADENSEWKDRVELKLALKVCREDLTKTQEELSRMKADYWDVVPRRNWDKLEREHKDSLLQLKTLQSDFDQLKTEFDVLLELHNRSNVRNHVSTAVQTDESVFQGQSQIQSSQPVEPITSDAPESGTHTVGESRDGLGKARSDEGTDEHVASTRSRQQQQQ</sequence>
<dbReference type="Pfam" id="PF15739">
    <property type="entry name" value="TSNAXIP1_N"/>
    <property type="match status" value="1"/>
</dbReference>
<dbReference type="PANTHER" id="PTHR16306:SF0">
    <property type="entry name" value="TRANSLIN-ASSOCIATED FACTOR X-INTERACTING PROTEIN 1"/>
    <property type="match status" value="1"/>
</dbReference>
<accession>A0AAQ5Z636</accession>
<proteinExistence type="predicted"/>
<organism evidence="4 5">
    <name type="scientific">Amphiprion ocellaris</name>
    <name type="common">Clown anemonefish</name>
    <dbReference type="NCBI Taxonomy" id="80972"/>
    <lineage>
        <taxon>Eukaryota</taxon>
        <taxon>Metazoa</taxon>
        <taxon>Chordata</taxon>
        <taxon>Craniata</taxon>
        <taxon>Vertebrata</taxon>
        <taxon>Euteleostomi</taxon>
        <taxon>Actinopterygii</taxon>
        <taxon>Neopterygii</taxon>
        <taxon>Teleostei</taxon>
        <taxon>Neoteleostei</taxon>
        <taxon>Acanthomorphata</taxon>
        <taxon>Ovalentaria</taxon>
        <taxon>Pomacentridae</taxon>
        <taxon>Amphiprion</taxon>
    </lineage>
</organism>
<dbReference type="PANTHER" id="PTHR16306">
    <property type="entry name" value="TRANSLIN-ASSOCIATED FACTOR X-INTERACTING PROTEIN 1"/>
    <property type="match status" value="1"/>
</dbReference>
<reference evidence="4" key="2">
    <citation type="submission" date="2025-08" db="UniProtKB">
        <authorList>
            <consortium name="Ensembl"/>
        </authorList>
    </citation>
    <scope>IDENTIFICATION</scope>
</reference>
<protein>
    <recommendedName>
        <fullName evidence="3">Translin-associated factor X-interacting protein 1 N-terminal domain-containing protein</fullName>
    </recommendedName>
</protein>
<evidence type="ECO:0000259" key="3">
    <source>
        <dbReference type="Pfam" id="PF15739"/>
    </source>
</evidence>
<feature type="region of interest" description="Disordered" evidence="2">
    <location>
        <begin position="1"/>
        <end position="52"/>
    </location>
</feature>
<dbReference type="Proteomes" id="UP001501940">
    <property type="component" value="Chromosome 3"/>
</dbReference>
<reference evidence="4" key="3">
    <citation type="submission" date="2025-09" db="UniProtKB">
        <authorList>
            <consortium name="Ensembl"/>
        </authorList>
    </citation>
    <scope>IDENTIFICATION</scope>
</reference>
<dbReference type="Ensembl" id="ENSAOCT00000049257.1">
    <property type="protein sequence ID" value="ENSAOCP00000059781.1"/>
    <property type="gene ID" value="ENSAOCG00000007546.2"/>
</dbReference>
<feature type="region of interest" description="Disordered" evidence="2">
    <location>
        <begin position="345"/>
        <end position="407"/>
    </location>
</feature>
<evidence type="ECO:0000256" key="2">
    <source>
        <dbReference type="SAM" id="MobiDB-lite"/>
    </source>
</evidence>
<feature type="compositionally biased region" description="Polar residues" evidence="2">
    <location>
        <begin position="345"/>
        <end position="360"/>
    </location>
</feature>
<dbReference type="InterPro" id="IPR032755">
    <property type="entry name" value="TSNAXIP1_N"/>
</dbReference>
<dbReference type="AlphaFoldDB" id="A0AAQ5Z636"/>
<keyword evidence="1" id="KW-0175">Coiled coil</keyword>
<feature type="domain" description="Translin-associated factor X-interacting protein 1 N-terminal" evidence="3">
    <location>
        <begin position="85"/>
        <end position="196"/>
    </location>
</feature>
<dbReference type="GO" id="GO:0005737">
    <property type="term" value="C:cytoplasm"/>
    <property type="evidence" value="ECO:0007669"/>
    <property type="project" value="TreeGrafter"/>
</dbReference>
<evidence type="ECO:0000256" key="1">
    <source>
        <dbReference type="ARBA" id="ARBA00023054"/>
    </source>
</evidence>
<reference evidence="4 5" key="1">
    <citation type="submission" date="2022-01" db="EMBL/GenBank/DDBJ databases">
        <title>A chromosome-scale genome assembly of the false clownfish, Amphiprion ocellaris.</title>
        <authorList>
            <person name="Ryu T."/>
        </authorList>
    </citation>
    <scope>NUCLEOTIDE SEQUENCE [LARGE SCALE GENOMIC DNA]</scope>
</reference>